<dbReference type="AlphaFoldDB" id="A0A0R3TED4"/>
<keyword evidence="1" id="KW-0812">Transmembrane</keyword>
<evidence type="ECO:0000313" key="2">
    <source>
        <dbReference type="WBParaSite" id="HNAJ_0000542301-mRNA-1"/>
    </source>
</evidence>
<feature type="transmembrane region" description="Helical" evidence="1">
    <location>
        <begin position="15"/>
        <end position="35"/>
    </location>
</feature>
<reference evidence="2" key="1">
    <citation type="submission" date="2017-02" db="UniProtKB">
        <authorList>
            <consortium name="WormBaseParasite"/>
        </authorList>
    </citation>
    <scope>IDENTIFICATION</scope>
</reference>
<protein>
    <submittedName>
        <fullName evidence="2">G_PROTEIN_RECEP_F1_2 domain-containing protein</fullName>
    </submittedName>
</protein>
<keyword evidence="1" id="KW-1133">Transmembrane helix</keyword>
<name>A0A0R3TED4_RODNA</name>
<keyword evidence="1" id="KW-0472">Membrane</keyword>
<organism evidence="2">
    <name type="scientific">Rodentolepis nana</name>
    <name type="common">Dwarf tapeworm</name>
    <name type="synonym">Hymenolepis nana</name>
    <dbReference type="NCBI Taxonomy" id="102285"/>
    <lineage>
        <taxon>Eukaryota</taxon>
        <taxon>Metazoa</taxon>
        <taxon>Spiralia</taxon>
        <taxon>Lophotrochozoa</taxon>
        <taxon>Platyhelminthes</taxon>
        <taxon>Cestoda</taxon>
        <taxon>Eucestoda</taxon>
        <taxon>Cyclophyllidea</taxon>
        <taxon>Hymenolepididae</taxon>
        <taxon>Rodentolepis</taxon>
    </lineage>
</organism>
<evidence type="ECO:0000256" key="1">
    <source>
        <dbReference type="SAM" id="Phobius"/>
    </source>
</evidence>
<dbReference type="WBParaSite" id="HNAJ_0000542301-mRNA-1">
    <property type="protein sequence ID" value="HNAJ_0000542301-mRNA-1"/>
    <property type="gene ID" value="HNAJ_0000542301"/>
</dbReference>
<proteinExistence type="predicted"/>
<sequence>LIQFWQSEFITSRNTMTMVFFFSAPTWHFLLVIIYPKTIRHISNLQVVFEVPSHLAPMEVRASPEGSPPLLLPVAVNRPMLLLHRHLLLFLASLILWRLLGVSPPCKSLSESPFHNQYNLISRRWSCI</sequence>
<accession>A0A0R3TED4</accession>